<evidence type="ECO:0000313" key="2">
    <source>
        <dbReference type="Proteomes" id="UP000315522"/>
    </source>
</evidence>
<proteinExistence type="predicted"/>
<reference evidence="1 2" key="1">
    <citation type="submission" date="2018-05" db="EMBL/GenBank/DDBJ databases">
        <title>Genome sequencing and assembly of the regulated plant pathogen Lachnellula willkommii and related sister species for the development of diagnostic species identification markers.</title>
        <authorList>
            <person name="Giroux E."/>
            <person name="Bilodeau G."/>
        </authorList>
    </citation>
    <scope>NUCLEOTIDE SEQUENCE [LARGE SCALE GENOMIC DNA]</scope>
    <source>
        <strain evidence="1 2">CBS 172.35</strain>
    </source>
</reference>
<accession>A0A559M6P0</accession>
<gene>
    <name evidence="1" type="ORF">LAWI1_G008530</name>
</gene>
<protein>
    <submittedName>
        <fullName evidence="1">Uncharacterized protein</fullName>
    </submittedName>
</protein>
<dbReference type="AlphaFoldDB" id="A0A559M6P0"/>
<dbReference type="Proteomes" id="UP000315522">
    <property type="component" value="Unassembled WGS sequence"/>
</dbReference>
<organism evidence="1 2">
    <name type="scientific">Lachnellula willkommii</name>
    <dbReference type="NCBI Taxonomy" id="215461"/>
    <lineage>
        <taxon>Eukaryota</taxon>
        <taxon>Fungi</taxon>
        <taxon>Dikarya</taxon>
        <taxon>Ascomycota</taxon>
        <taxon>Pezizomycotina</taxon>
        <taxon>Leotiomycetes</taxon>
        <taxon>Helotiales</taxon>
        <taxon>Lachnaceae</taxon>
        <taxon>Lachnellula</taxon>
    </lineage>
</organism>
<name>A0A559M6P0_9HELO</name>
<evidence type="ECO:0000313" key="1">
    <source>
        <dbReference type="EMBL" id="TVY88610.1"/>
    </source>
</evidence>
<comment type="caution">
    <text evidence="1">The sequence shown here is derived from an EMBL/GenBank/DDBJ whole genome shotgun (WGS) entry which is preliminary data.</text>
</comment>
<dbReference type="EMBL" id="QGML01001637">
    <property type="protein sequence ID" value="TVY88610.1"/>
    <property type="molecule type" value="Genomic_DNA"/>
</dbReference>
<sequence>MDFEPQPLRVIIRVRVMDIPSERNARVRCLGNSFCQQVLGREMNLDFKARCYDAEHCLPNFDSKYDIKAWFLYDFNVTGTLDKAEVMKIRHKVYLATRQEESWIFTLRDIWIEKAKKGCATYTWGGNYTTK</sequence>
<keyword evidence="2" id="KW-1185">Reference proteome</keyword>